<feature type="region of interest" description="Disordered" evidence="1">
    <location>
        <begin position="16"/>
        <end position="39"/>
    </location>
</feature>
<comment type="caution">
    <text evidence="2">The sequence shown here is derived from an EMBL/GenBank/DDBJ whole genome shotgun (WGS) entry which is preliminary data.</text>
</comment>
<evidence type="ECO:0000313" key="2">
    <source>
        <dbReference type="EMBL" id="KAI1849027.1"/>
    </source>
</evidence>
<dbReference type="AlphaFoldDB" id="A0A9Q0AHF0"/>
<accession>A0A9Q0AHF0</accession>
<protein>
    <recommendedName>
        <fullName evidence="4">Reverse transcriptase domain-containing protein</fullName>
    </recommendedName>
</protein>
<evidence type="ECO:0000256" key="1">
    <source>
        <dbReference type="SAM" id="MobiDB-lite"/>
    </source>
</evidence>
<evidence type="ECO:0000313" key="3">
    <source>
        <dbReference type="Proteomes" id="UP000829685"/>
    </source>
</evidence>
<dbReference type="EMBL" id="JAFIMR010000079">
    <property type="protein sequence ID" value="KAI1849027.1"/>
    <property type="molecule type" value="Genomic_DNA"/>
</dbReference>
<organism evidence="2 3">
    <name type="scientific">Neoarthrinium moseri</name>
    <dbReference type="NCBI Taxonomy" id="1658444"/>
    <lineage>
        <taxon>Eukaryota</taxon>
        <taxon>Fungi</taxon>
        <taxon>Dikarya</taxon>
        <taxon>Ascomycota</taxon>
        <taxon>Pezizomycotina</taxon>
        <taxon>Sordariomycetes</taxon>
        <taxon>Xylariomycetidae</taxon>
        <taxon>Amphisphaeriales</taxon>
        <taxon>Apiosporaceae</taxon>
        <taxon>Neoarthrinium</taxon>
    </lineage>
</organism>
<dbReference type="Proteomes" id="UP000829685">
    <property type="component" value="Unassembled WGS sequence"/>
</dbReference>
<feature type="compositionally biased region" description="Basic and acidic residues" evidence="1">
    <location>
        <begin position="24"/>
        <end position="39"/>
    </location>
</feature>
<sequence length="275" mass="31115">MDLTKLRKTCTYWRNQARSRRRSGRTDPGVEHQAREAGKTYHTAIRKQKKTHWHQFLEENANIWQAARQYTGAGIGADPDVLPTIAAEIDDEGARAQRAPVAFPRLTMEEVDRQTMAASPWKAAGEDGLPVMVWKQVWPVVKERVLSLFQLSLDTGELPHQWRQAKIIPLKKAEKPDYAKAKAWRPISLLSTLGKILESVIAERLSYLVETMGLLPTNHFGGRKQRSAEQALMLLQEQIYKAWRSRRVLSLVSFTSSRSSWAGNPAATPTNGHPT</sequence>
<dbReference type="PANTHER" id="PTHR33481:SF1">
    <property type="entry name" value="ENDONUCLEASE_EXONUCLEASE_PHOSPHATASE DOMAIN-CONTAINING PROTEIN-RELATED"/>
    <property type="match status" value="1"/>
</dbReference>
<dbReference type="PANTHER" id="PTHR33481">
    <property type="entry name" value="REVERSE TRANSCRIPTASE"/>
    <property type="match status" value="1"/>
</dbReference>
<reference evidence="2" key="1">
    <citation type="submission" date="2021-03" db="EMBL/GenBank/DDBJ databases">
        <title>Revisited historic fungal species revealed as producer of novel bioactive compounds through whole genome sequencing and comparative genomics.</title>
        <authorList>
            <person name="Vignolle G.A."/>
            <person name="Hochenegger N."/>
            <person name="Mach R.L."/>
            <person name="Mach-Aigner A.R."/>
            <person name="Javad Rahimi M."/>
            <person name="Salim K.A."/>
            <person name="Chan C.M."/>
            <person name="Lim L.B.L."/>
            <person name="Cai F."/>
            <person name="Druzhinina I.S."/>
            <person name="U'Ren J.M."/>
            <person name="Derntl C."/>
        </authorList>
    </citation>
    <scope>NUCLEOTIDE SEQUENCE</scope>
    <source>
        <strain evidence="2">TUCIM 5799</strain>
    </source>
</reference>
<name>A0A9Q0AHF0_9PEZI</name>
<proteinExistence type="predicted"/>
<gene>
    <name evidence="2" type="ORF">JX265_013677</name>
</gene>
<evidence type="ECO:0008006" key="4">
    <source>
        <dbReference type="Google" id="ProtNLM"/>
    </source>
</evidence>
<keyword evidence="3" id="KW-1185">Reference proteome</keyword>